<dbReference type="SUPFAM" id="SSF54001">
    <property type="entry name" value="Cysteine proteinases"/>
    <property type="match status" value="1"/>
</dbReference>
<protein>
    <recommendedName>
        <fullName evidence="2">Peptidase C19 ubiquitin carboxyl-terminal hydrolase domain-containing protein</fullName>
    </recommendedName>
</protein>
<evidence type="ECO:0000313" key="3">
    <source>
        <dbReference type="EMBL" id="KAG9454625.1"/>
    </source>
</evidence>
<dbReference type="Proteomes" id="UP000825729">
    <property type="component" value="Unassembled WGS sequence"/>
</dbReference>
<reference evidence="3 4" key="1">
    <citation type="submission" date="2021-07" db="EMBL/GenBank/DDBJ databases">
        <title>The Aristolochia fimbriata genome: insights into angiosperm evolution, floral development and chemical biosynthesis.</title>
        <authorList>
            <person name="Jiao Y."/>
        </authorList>
    </citation>
    <scope>NUCLEOTIDE SEQUENCE [LARGE SCALE GENOMIC DNA]</scope>
    <source>
        <strain evidence="3">IBCAS-2021</strain>
        <tissue evidence="3">Leaf</tissue>
    </source>
</reference>
<sequence>MHIITVLKLGIMSTSIYKRRRLSWLSSLRFTWEQVEQLDKNKQWSRALDGSDYLPGMVGLNNITETEFLTWKIWHARNFKGQVSPHEFLQAVMKASKKRFRIGVQSDPVEFMYWLLNTLHTNLKGSKKNSSSIIHKCFQGELEVVKDIQVKASAEREDGQNNNEIVAKDGTERPTVVTVTS</sequence>
<dbReference type="GO" id="GO:0016579">
    <property type="term" value="P:protein deubiquitination"/>
    <property type="evidence" value="ECO:0007669"/>
    <property type="project" value="InterPro"/>
</dbReference>
<keyword evidence="4" id="KW-1185">Reference proteome</keyword>
<dbReference type="Pfam" id="PF00443">
    <property type="entry name" value="UCH"/>
    <property type="match status" value="1"/>
</dbReference>
<gene>
    <name evidence="3" type="ORF">H6P81_007529</name>
</gene>
<dbReference type="InterPro" id="IPR038765">
    <property type="entry name" value="Papain-like_cys_pep_sf"/>
</dbReference>
<dbReference type="AlphaFoldDB" id="A0AAV7F0I7"/>
<proteinExistence type="predicted"/>
<dbReference type="Gene3D" id="3.90.70.10">
    <property type="entry name" value="Cysteine proteinases"/>
    <property type="match status" value="1"/>
</dbReference>
<dbReference type="GO" id="GO:0004843">
    <property type="term" value="F:cysteine-type deubiquitinase activity"/>
    <property type="evidence" value="ECO:0007669"/>
    <property type="project" value="InterPro"/>
</dbReference>
<feature type="domain" description="Peptidase C19 ubiquitin carboxyl-terminal hydrolase" evidence="2">
    <location>
        <begin position="71"/>
        <end position="143"/>
    </location>
</feature>
<organism evidence="3 4">
    <name type="scientific">Aristolochia fimbriata</name>
    <name type="common">White veined hardy Dutchman's pipe vine</name>
    <dbReference type="NCBI Taxonomy" id="158543"/>
    <lineage>
        <taxon>Eukaryota</taxon>
        <taxon>Viridiplantae</taxon>
        <taxon>Streptophyta</taxon>
        <taxon>Embryophyta</taxon>
        <taxon>Tracheophyta</taxon>
        <taxon>Spermatophyta</taxon>
        <taxon>Magnoliopsida</taxon>
        <taxon>Magnoliidae</taxon>
        <taxon>Piperales</taxon>
        <taxon>Aristolochiaceae</taxon>
        <taxon>Aristolochia</taxon>
    </lineage>
</organism>
<evidence type="ECO:0000259" key="2">
    <source>
        <dbReference type="Pfam" id="PF00443"/>
    </source>
</evidence>
<evidence type="ECO:0000256" key="1">
    <source>
        <dbReference type="SAM" id="MobiDB-lite"/>
    </source>
</evidence>
<name>A0AAV7F0I7_ARIFI</name>
<dbReference type="InterPro" id="IPR001394">
    <property type="entry name" value="Peptidase_C19_UCH"/>
</dbReference>
<dbReference type="EMBL" id="JAINDJ010000003">
    <property type="protein sequence ID" value="KAG9454625.1"/>
    <property type="molecule type" value="Genomic_DNA"/>
</dbReference>
<accession>A0AAV7F0I7</accession>
<comment type="caution">
    <text evidence="3">The sequence shown here is derived from an EMBL/GenBank/DDBJ whole genome shotgun (WGS) entry which is preliminary data.</text>
</comment>
<feature type="region of interest" description="Disordered" evidence="1">
    <location>
        <begin position="153"/>
        <end position="181"/>
    </location>
</feature>
<evidence type="ECO:0000313" key="4">
    <source>
        <dbReference type="Proteomes" id="UP000825729"/>
    </source>
</evidence>